<evidence type="ECO:0000256" key="9">
    <source>
        <dbReference type="ARBA" id="ARBA00032824"/>
    </source>
</evidence>
<dbReference type="CDD" id="cd03017">
    <property type="entry name" value="PRX_BCP"/>
    <property type="match status" value="1"/>
</dbReference>
<evidence type="ECO:0000256" key="4">
    <source>
        <dbReference type="ARBA" id="ARBA00022559"/>
    </source>
</evidence>
<dbReference type="AlphaFoldDB" id="A0A1G7PHM9"/>
<dbReference type="SUPFAM" id="SSF52833">
    <property type="entry name" value="Thioredoxin-like"/>
    <property type="match status" value="1"/>
</dbReference>
<dbReference type="GO" id="GO:0045454">
    <property type="term" value="P:cell redox homeostasis"/>
    <property type="evidence" value="ECO:0007669"/>
    <property type="project" value="TreeGrafter"/>
</dbReference>
<dbReference type="OrthoDB" id="9812811at2"/>
<dbReference type="Pfam" id="PF00578">
    <property type="entry name" value="AhpC-TSA"/>
    <property type="match status" value="1"/>
</dbReference>
<dbReference type="PANTHER" id="PTHR42801:SF4">
    <property type="entry name" value="AHPC_TSA FAMILY PROTEIN"/>
    <property type="match status" value="1"/>
</dbReference>
<name>A0A1G7PHM9_9BACT</name>
<keyword evidence="6" id="KW-0560">Oxidoreductase</keyword>
<evidence type="ECO:0000256" key="10">
    <source>
        <dbReference type="ARBA" id="ARBA00038489"/>
    </source>
</evidence>
<dbReference type="Gene3D" id="3.40.30.10">
    <property type="entry name" value="Glutaredoxin"/>
    <property type="match status" value="1"/>
</dbReference>
<dbReference type="GO" id="GO:0034599">
    <property type="term" value="P:cellular response to oxidative stress"/>
    <property type="evidence" value="ECO:0007669"/>
    <property type="project" value="TreeGrafter"/>
</dbReference>
<keyword evidence="14" id="KW-0732">Signal</keyword>
<feature type="chain" id="PRO_5009242246" description="thioredoxin-dependent peroxiredoxin" evidence="14">
    <location>
        <begin position="27"/>
        <end position="186"/>
    </location>
</feature>
<evidence type="ECO:0000259" key="15">
    <source>
        <dbReference type="PROSITE" id="PS51352"/>
    </source>
</evidence>
<keyword evidence="17" id="KW-1185">Reference proteome</keyword>
<feature type="active site" description="Cysteine sulfenic acid (-SOH) intermediate; for peroxidase activity" evidence="13">
    <location>
        <position position="75"/>
    </location>
</feature>
<evidence type="ECO:0000256" key="3">
    <source>
        <dbReference type="ARBA" id="ARBA00013017"/>
    </source>
</evidence>
<dbReference type="GO" id="GO:0008379">
    <property type="term" value="F:thioredoxin peroxidase activity"/>
    <property type="evidence" value="ECO:0007669"/>
    <property type="project" value="TreeGrafter"/>
</dbReference>
<dbReference type="GO" id="GO:0005737">
    <property type="term" value="C:cytoplasm"/>
    <property type="evidence" value="ECO:0007669"/>
    <property type="project" value="TreeGrafter"/>
</dbReference>
<evidence type="ECO:0000256" key="7">
    <source>
        <dbReference type="ARBA" id="ARBA00023157"/>
    </source>
</evidence>
<comment type="similarity">
    <text evidence="10">Belongs to the peroxiredoxin family. BCP/PrxQ subfamily.</text>
</comment>
<dbReference type="FunFam" id="3.40.30.10:FF:000007">
    <property type="entry name" value="Thioredoxin-dependent thiol peroxidase"/>
    <property type="match status" value="1"/>
</dbReference>
<gene>
    <name evidence="16" type="ORF">SAMN05444167_3495</name>
</gene>
<dbReference type="Proteomes" id="UP000182427">
    <property type="component" value="Chromosome I"/>
</dbReference>
<comment type="function">
    <text evidence="1">Thiol-specific peroxidase that catalyzes the reduction of hydrogen peroxide and organic hydroperoxides to water and alcohols, respectively. Plays a role in cell protection against oxidative stress by detoxifying peroxides and as sensor of hydrogen peroxide-mediated signaling events.</text>
</comment>
<dbReference type="EC" id="1.11.1.24" evidence="3"/>
<dbReference type="PROSITE" id="PS51352">
    <property type="entry name" value="THIOREDOXIN_2"/>
    <property type="match status" value="1"/>
</dbReference>
<dbReference type="EMBL" id="LT629690">
    <property type="protein sequence ID" value="SDF85189.1"/>
    <property type="molecule type" value="Genomic_DNA"/>
</dbReference>
<protein>
    <recommendedName>
        <fullName evidence="3">thioredoxin-dependent peroxiredoxin</fullName>
        <ecNumber evidence="3">1.11.1.24</ecNumber>
    </recommendedName>
    <alternativeName>
        <fullName evidence="9">Thioredoxin peroxidase</fullName>
    </alternativeName>
    <alternativeName>
        <fullName evidence="11">Thioredoxin-dependent peroxiredoxin Bcp</fullName>
    </alternativeName>
</protein>
<evidence type="ECO:0000256" key="11">
    <source>
        <dbReference type="ARBA" id="ARBA00042639"/>
    </source>
</evidence>
<dbReference type="RefSeq" id="WP_083346278.1">
    <property type="nucleotide sequence ID" value="NZ_LT629690.1"/>
</dbReference>
<dbReference type="InterPro" id="IPR024706">
    <property type="entry name" value="Peroxiredoxin_AhpC-typ"/>
</dbReference>
<accession>A0A1G7PHM9</accession>
<evidence type="ECO:0000256" key="8">
    <source>
        <dbReference type="ARBA" id="ARBA00023284"/>
    </source>
</evidence>
<comment type="catalytic activity">
    <reaction evidence="12">
        <text>a hydroperoxide + [thioredoxin]-dithiol = an alcohol + [thioredoxin]-disulfide + H2O</text>
        <dbReference type="Rhea" id="RHEA:62620"/>
        <dbReference type="Rhea" id="RHEA-COMP:10698"/>
        <dbReference type="Rhea" id="RHEA-COMP:10700"/>
        <dbReference type="ChEBI" id="CHEBI:15377"/>
        <dbReference type="ChEBI" id="CHEBI:29950"/>
        <dbReference type="ChEBI" id="CHEBI:30879"/>
        <dbReference type="ChEBI" id="CHEBI:35924"/>
        <dbReference type="ChEBI" id="CHEBI:50058"/>
        <dbReference type="EC" id="1.11.1.24"/>
    </reaction>
</comment>
<dbReference type="InterPro" id="IPR036249">
    <property type="entry name" value="Thioredoxin-like_sf"/>
</dbReference>
<dbReference type="InterPro" id="IPR000866">
    <property type="entry name" value="AhpC/TSA"/>
</dbReference>
<proteinExistence type="inferred from homology"/>
<feature type="signal peptide" evidence="14">
    <location>
        <begin position="1"/>
        <end position="26"/>
    </location>
</feature>
<evidence type="ECO:0000256" key="13">
    <source>
        <dbReference type="PIRSR" id="PIRSR000239-1"/>
    </source>
</evidence>
<reference evidence="16 17" key="1">
    <citation type="submission" date="2016-10" db="EMBL/GenBank/DDBJ databases">
        <authorList>
            <person name="de Groot N.N."/>
        </authorList>
    </citation>
    <scope>NUCLEOTIDE SEQUENCE [LARGE SCALE GENOMIC DNA]</scope>
    <source>
        <strain evidence="16 17">GAS232</strain>
    </source>
</reference>
<dbReference type="PANTHER" id="PTHR42801">
    <property type="entry name" value="THIOREDOXIN-DEPENDENT PEROXIDE REDUCTASE"/>
    <property type="match status" value="1"/>
</dbReference>
<keyword evidence="5" id="KW-0049">Antioxidant</keyword>
<evidence type="ECO:0000256" key="12">
    <source>
        <dbReference type="ARBA" id="ARBA00049091"/>
    </source>
</evidence>
<evidence type="ECO:0000256" key="2">
    <source>
        <dbReference type="ARBA" id="ARBA00011245"/>
    </source>
</evidence>
<evidence type="ECO:0000256" key="14">
    <source>
        <dbReference type="SAM" id="SignalP"/>
    </source>
</evidence>
<dbReference type="InterPro" id="IPR013766">
    <property type="entry name" value="Thioredoxin_domain"/>
</dbReference>
<dbReference type="PIRSF" id="PIRSF000239">
    <property type="entry name" value="AHPC"/>
    <property type="match status" value="1"/>
</dbReference>
<feature type="domain" description="Thioredoxin" evidence="15">
    <location>
        <begin position="33"/>
        <end position="183"/>
    </location>
</feature>
<keyword evidence="8" id="KW-0676">Redox-active center</keyword>
<evidence type="ECO:0000313" key="16">
    <source>
        <dbReference type="EMBL" id="SDF85189.1"/>
    </source>
</evidence>
<evidence type="ECO:0000256" key="1">
    <source>
        <dbReference type="ARBA" id="ARBA00003330"/>
    </source>
</evidence>
<organism evidence="16 17">
    <name type="scientific">Terriglobus roseus</name>
    <dbReference type="NCBI Taxonomy" id="392734"/>
    <lineage>
        <taxon>Bacteria</taxon>
        <taxon>Pseudomonadati</taxon>
        <taxon>Acidobacteriota</taxon>
        <taxon>Terriglobia</taxon>
        <taxon>Terriglobales</taxon>
        <taxon>Acidobacteriaceae</taxon>
        <taxon>Terriglobus</taxon>
    </lineage>
</organism>
<comment type="subunit">
    <text evidence="2">Monomer.</text>
</comment>
<keyword evidence="7" id="KW-1015">Disulfide bond</keyword>
<dbReference type="InterPro" id="IPR050924">
    <property type="entry name" value="Peroxiredoxin_BCP/PrxQ"/>
</dbReference>
<evidence type="ECO:0000313" key="17">
    <source>
        <dbReference type="Proteomes" id="UP000182427"/>
    </source>
</evidence>
<evidence type="ECO:0000256" key="5">
    <source>
        <dbReference type="ARBA" id="ARBA00022862"/>
    </source>
</evidence>
<sequence length="186" mass="20162">MQRAGLWSMVLVAALAVAGTARMAMAAAAAGLLETGTAAPNFTLPSQEDKQVSLSQYKGKWVVLYFYPKDQTQGCTIEAHNFQRDQAMYDKANAAVLGVSLDTADSHKAFCTKENLTFKLLADPEHKVVDEYGVPVVAAGPNHFAKRVTFLISPKGKIVKVWPDVKVQNHSEEVLAAIDEAKKAKS</sequence>
<evidence type="ECO:0000256" key="6">
    <source>
        <dbReference type="ARBA" id="ARBA00023002"/>
    </source>
</evidence>
<keyword evidence="4" id="KW-0575">Peroxidase</keyword>